<keyword evidence="1" id="KW-0472">Membrane</keyword>
<sequence length="229" mass="26600">MIKKINDILRYKKVLFLSVIIVVEIILVVLFTILIITTNIEFFNYIVESLRNFIILTSVLTALTIPFVMKDIEENKREVELRDRIETAINELKNYFEIIISSKFAGLPKKNLYFSPQFQFFKSIARKEPEFLKKIGIDISLFTSSSKSGTQFEGATLIILNIYRLRGGFQPTLTFISTNNEFSEIPDSYEILLKKIIENVEKNFSIKLDKNLCFLSNNLKSSYIEVTKH</sequence>
<proteinExistence type="predicted"/>
<feature type="transmembrane region" description="Helical" evidence="1">
    <location>
        <begin position="49"/>
        <end position="69"/>
    </location>
</feature>
<organism evidence="2">
    <name type="scientific">marine sediment metagenome</name>
    <dbReference type="NCBI Taxonomy" id="412755"/>
    <lineage>
        <taxon>unclassified sequences</taxon>
        <taxon>metagenomes</taxon>
        <taxon>ecological metagenomes</taxon>
    </lineage>
</organism>
<reference evidence="2" key="1">
    <citation type="journal article" date="2015" name="Nature">
        <title>Complex archaea that bridge the gap between prokaryotes and eukaryotes.</title>
        <authorList>
            <person name="Spang A."/>
            <person name="Saw J.H."/>
            <person name="Jorgensen S.L."/>
            <person name="Zaremba-Niedzwiedzka K."/>
            <person name="Martijn J."/>
            <person name="Lind A.E."/>
            <person name="van Eijk R."/>
            <person name="Schleper C."/>
            <person name="Guy L."/>
            <person name="Ettema T.J."/>
        </authorList>
    </citation>
    <scope>NUCLEOTIDE SEQUENCE</scope>
</reference>
<comment type="caution">
    <text evidence="2">The sequence shown here is derived from an EMBL/GenBank/DDBJ whole genome shotgun (WGS) entry which is preliminary data.</text>
</comment>
<name>A0A0F9RQ47_9ZZZZ</name>
<dbReference type="AlphaFoldDB" id="A0A0F9RQ47"/>
<accession>A0A0F9RQ47</accession>
<keyword evidence="1" id="KW-1133">Transmembrane helix</keyword>
<evidence type="ECO:0000313" key="2">
    <source>
        <dbReference type="EMBL" id="KKN19433.1"/>
    </source>
</evidence>
<keyword evidence="1" id="KW-0812">Transmembrane</keyword>
<feature type="transmembrane region" description="Helical" evidence="1">
    <location>
        <begin position="14"/>
        <end position="37"/>
    </location>
</feature>
<dbReference type="EMBL" id="LAZR01003336">
    <property type="protein sequence ID" value="KKN19433.1"/>
    <property type="molecule type" value="Genomic_DNA"/>
</dbReference>
<evidence type="ECO:0000256" key="1">
    <source>
        <dbReference type="SAM" id="Phobius"/>
    </source>
</evidence>
<gene>
    <name evidence="2" type="ORF">LCGC14_0945810</name>
</gene>
<protein>
    <submittedName>
        <fullName evidence="2">Uncharacterized protein</fullName>
    </submittedName>
</protein>